<evidence type="ECO:0000313" key="3">
    <source>
        <dbReference type="Proteomes" id="UP001064971"/>
    </source>
</evidence>
<evidence type="ECO:0000256" key="1">
    <source>
        <dbReference type="SAM" id="MobiDB-lite"/>
    </source>
</evidence>
<name>A0ABN6RRX6_9DEIO</name>
<sequence>MHGAQRAAFASRQTGSRTPLDSHRSYLQQAEVEPLKEDDRLVEIRPRLDAALHWV</sequence>
<protein>
    <submittedName>
        <fullName evidence="2">Uncharacterized protein</fullName>
    </submittedName>
</protein>
<dbReference type="Proteomes" id="UP001064971">
    <property type="component" value="Plasmid pDAETH-3"/>
</dbReference>
<gene>
    <name evidence="2" type="ORF">DAETH_46500</name>
</gene>
<keyword evidence="2" id="KW-0614">Plasmid</keyword>
<keyword evidence="3" id="KW-1185">Reference proteome</keyword>
<reference evidence="2" key="1">
    <citation type="submission" date="2022-07" db="EMBL/GenBank/DDBJ databases">
        <title>Complete Genome Sequence of the Radioresistant Bacterium Deinococcus aetherius ST0316, Isolated from the Air Dust collected in Lower Stratosphere above Japan.</title>
        <authorList>
            <person name="Satoh K."/>
            <person name="Hagiwara K."/>
            <person name="Katsumata K."/>
            <person name="Kubo A."/>
            <person name="Yokobori S."/>
            <person name="Yamagishi A."/>
            <person name="Oono Y."/>
            <person name="Narumi I."/>
        </authorList>
    </citation>
    <scope>NUCLEOTIDE SEQUENCE</scope>
    <source>
        <strain evidence="2">ST0316</strain>
        <plasmid evidence="2">pDAETH-3</plasmid>
    </source>
</reference>
<organism evidence="2 3">
    <name type="scientific">Deinococcus aetherius</name>
    <dbReference type="NCBI Taxonomy" id="200252"/>
    <lineage>
        <taxon>Bacteria</taxon>
        <taxon>Thermotogati</taxon>
        <taxon>Deinococcota</taxon>
        <taxon>Deinococci</taxon>
        <taxon>Deinococcales</taxon>
        <taxon>Deinococcaceae</taxon>
        <taxon>Deinococcus</taxon>
    </lineage>
</organism>
<feature type="region of interest" description="Disordered" evidence="1">
    <location>
        <begin position="1"/>
        <end position="25"/>
    </location>
</feature>
<proteinExistence type="predicted"/>
<accession>A0ABN6RRX6</accession>
<geneLocation type="plasmid" evidence="2 3">
    <name>pDAETH-3</name>
</geneLocation>
<evidence type="ECO:0000313" key="2">
    <source>
        <dbReference type="EMBL" id="BDP44681.1"/>
    </source>
</evidence>
<dbReference type="EMBL" id="AP026563">
    <property type="protein sequence ID" value="BDP44681.1"/>
    <property type="molecule type" value="Genomic_DNA"/>
</dbReference>